<evidence type="ECO:0000313" key="2">
    <source>
        <dbReference type="EMBL" id="EWS77165.1"/>
    </source>
</evidence>
<evidence type="ECO:0000313" key="6">
    <source>
        <dbReference type="Proteomes" id="UP001430701"/>
    </source>
</evidence>
<reference evidence="2 5" key="1">
    <citation type="journal article" date="2014" name="Genome Announc.">
        <title>Draft Genome Sequence of Xylella fastidiosa Pear Leaf Scorch Strain in Taiwan.</title>
        <authorList>
            <person name="Su C.C."/>
            <person name="Deng W.L."/>
            <person name="Jan F.J."/>
            <person name="Chang C.J."/>
            <person name="Huang H."/>
            <person name="Chen J."/>
        </authorList>
    </citation>
    <scope>NUCLEOTIDE SEQUENCE [LARGE SCALE GENOMIC DNA]</scope>
    <source>
        <strain evidence="2 5">PLS229</strain>
    </source>
</reference>
<dbReference type="Proteomes" id="UP001430701">
    <property type="component" value="Unassembled WGS sequence"/>
</dbReference>
<evidence type="ECO:0000313" key="5">
    <source>
        <dbReference type="Proteomes" id="UP000020406"/>
    </source>
</evidence>
<accession>Z9JFJ5</accession>
<keyword evidence="6" id="KW-1185">Reference proteome</keyword>
<feature type="transmembrane region" description="Helical" evidence="1">
    <location>
        <begin position="20"/>
        <end position="39"/>
    </location>
</feature>
<comment type="caution">
    <text evidence="2">The sequence shown here is derived from an EMBL/GenBank/DDBJ whole genome shotgun (WGS) entry which is preliminary data.</text>
</comment>
<dbReference type="STRING" id="1444770.AF72_12335"/>
<dbReference type="GeneID" id="68900278"/>
<dbReference type="RefSeq" id="WP_038272730.1">
    <property type="nucleotide sequence ID" value="NZ_CP053627.1"/>
</dbReference>
<evidence type="ECO:0000256" key="1">
    <source>
        <dbReference type="SAM" id="Phobius"/>
    </source>
</evidence>
<keyword evidence="1" id="KW-0472">Membrane</keyword>
<keyword evidence="1" id="KW-0812">Transmembrane</keyword>
<name>Z9JFJ5_9GAMM</name>
<dbReference type="KEGG" id="xtw:AB672_03180"/>
<dbReference type="OrthoDB" id="6062352at2"/>
<dbReference type="eggNOG" id="ENOG5030EIG">
    <property type="taxonomic scope" value="Bacteria"/>
</dbReference>
<dbReference type="EMBL" id="JAJPPU010000004">
    <property type="protein sequence ID" value="MCD8474086.1"/>
    <property type="molecule type" value="Genomic_DNA"/>
</dbReference>
<gene>
    <name evidence="2" type="ORF">AF72_12335</name>
    <name evidence="3" type="ORF">LPH55_07945</name>
    <name evidence="4" type="ORF">LPH55_11625</name>
</gene>
<dbReference type="Proteomes" id="UP000020406">
    <property type="component" value="Unassembled WGS sequence"/>
</dbReference>
<keyword evidence="1" id="KW-1133">Transmembrane helix</keyword>
<evidence type="ECO:0000313" key="3">
    <source>
        <dbReference type="EMBL" id="MCD8473385.1"/>
    </source>
</evidence>
<reference evidence="3" key="2">
    <citation type="submission" date="2021-11" db="EMBL/GenBank/DDBJ databases">
        <title>Genome sequence of Xylella taiwanensis PLS432.</title>
        <authorList>
            <person name="Weng L.-W."/>
            <person name="Su C.-C."/>
            <person name="Tsai C.-W."/>
            <person name="Kuo C.-H."/>
        </authorList>
    </citation>
    <scope>NUCLEOTIDE SEQUENCE</scope>
    <source>
        <strain evidence="3">PLS432</strain>
    </source>
</reference>
<dbReference type="AlphaFoldDB" id="Z9JFJ5"/>
<sequence>MIVKRIRRMRQHLPSVRLLIEYTMIGALVALIGHAVLAWSERSQLAQRATHLAQQLARVESTLEQQIAINRDQDEAIARLRSLREIDRHALAGLHTDLNRITSRDRVLRQRLTHLEHLHDEAKTFLDTDVPDVLGCLLDGSTCQDDHGRPEPR</sequence>
<protein>
    <submittedName>
        <fullName evidence="2">Uncharacterized protein</fullName>
    </submittedName>
</protein>
<dbReference type="EMBL" id="JDSQ01000029">
    <property type="protein sequence ID" value="EWS77165.1"/>
    <property type="molecule type" value="Genomic_DNA"/>
</dbReference>
<proteinExistence type="predicted"/>
<organism evidence="2 5">
    <name type="scientific">Xylella taiwanensis</name>
    <dbReference type="NCBI Taxonomy" id="1444770"/>
    <lineage>
        <taxon>Bacteria</taxon>
        <taxon>Pseudomonadati</taxon>
        <taxon>Pseudomonadota</taxon>
        <taxon>Gammaproteobacteria</taxon>
        <taxon>Lysobacterales</taxon>
        <taxon>Lysobacteraceae</taxon>
        <taxon>Xylella</taxon>
    </lineage>
</organism>
<dbReference type="EMBL" id="JAJPPU010000002">
    <property type="protein sequence ID" value="MCD8473385.1"/>
    <property type="molecule type" value="Genomic_DNA"/>
</dbReference>
<dbReference type="PATRIC" id="fig|1444770.3.peg.2914"/>
<evidence type="ECO:0000313" key="4">
    <source>
        <dbReference type="EMBL" id="MCD8474086.1"/>
    </source>
</evidence>